<organism evidence="2">
    <name type="scientific">viral metagenome</name>
    <dbReference type="NCBI Taxonomy" id="1070528"/>
    <lineage>
        <taxon>unclassified sequences</taxon>
        <taxon>metagenomes</taxon>
        <taxon>organismal metagenomes</taxon>
    </lineage>
</organism>
<dbReference type="Gene3D" id="2.60.120.650">
    <property type="entry name" value="Cupin"/>
    <property type="match status" value="1"/>
</dbReference>
<reference evidence="2" key="1">
    <citation type="journal article" date="2020" name="Nature">
        <title>Giant virus diversity and host interactions through global metagenomics.</title>
        <authorList>
            <person name="Schulz F."/>
            <person name="Roux S."/>
            <person name="Paez-Espino D."/>
            <person name="Jungbluth S."/>
            <person name="Walsh D.A."/>
            <person name="Denef V.J."/>
            <person name="McMahon K.D."/>
            <person name="Konstantinidis K.T."/>
            <person name="Eloe-Fadrosh E.A."/>
            <person name="Kyrpides N.C."/>
            <person name="Woyke T."/>
        </authorList>
    </citation>
    <scope>NUCLEOTIDE SEQUENCE</scope>
    <source>
        <strain evidence="2">GVMAG-S-1024976-23</strain>
    </source>
</reference>
<dbReference type="Pfam" id="PF13621">
    <property type="entry name" value="Cupin_8"/>
    <property type="match status" value="1"/>
</dbReference>
<dbReference type="AlphaFoldDB" id="A0A6C0AFS8"/>
<dbReference type="InterPro" id="IPR041667">
    <property type="entry name" value="Cupin_8"/>
</dbReference>
<feature type="domain" description="Cupin-like" evidence="1">
    <location>
        <begin position="83"/>
        <end position="149"/>
    </location>
</feature>
<proteinExistence type="predicted"/>
<evidence type="ECO:0000259" key="1">
    <source>
        <dbReference type="Pfam" id="PF13621"/>
    </source>
</evidence>
<protein>
    <recommendedName>
        <fullName evidence="1">Cupin-like domain-containing protein</fullName>
    </recommendedName>
</protein>
<evidence type="ECO:0000313" key="2">
    <source>
        <dbReference type="EMBL" id="QHS78618.1"/>
    </source>
</evidence>
<sequence>MCIFVYVILYIRYYLFKFPRDNTIYIEDDPVKELRNDDKLTIYENSVESEFIGKNLNELRLNRCFYGRAFHCTAPKDMQIEIYLLPPEETTFLYPNTHLFRLNQTSEINVLEPDFKIHPLFKKCQYVDVPLVGGQFIVIPRGWWFYTDSPKKLLEMRF</sequence>
<name>A0A6C0AFS8_9ZZZZ</name>
<dbReference type="EMBL" id="MN740601">
    <property type="protein sequence ID" value="QHS78618.1"/>
    <property type="molecule type" value="Genomic_DNA"/>
</dbReference>
<dbReference type="SUPFAM" id="SSF51197">
    <property type="entry name" value="Clavaminate synthase-like"/>
    <property type="match status" value="1"/>
</dbReference>
<accession>A0A6C0AFS8</accession>